<reference evidence="1" key="2">
    <citation type="submission" date="2020-11" db="EMBL/GenBank/DDBJ databases">
        <authorList>
            <person name="McCartney M.A."/>
            <person name="Auch B."/>
            <person name="Kono T."/>
            <person name="Mallez S."/>
            <person name="Becker A."/>
            <person name="Gohl D.M."/>
            <person name="Silverstein K.A.T."/>
            <person name="Koren S."/>
            <person name="Bechman K.B."/>
            <person name="Herman A."/>
            <person name="Abrahante J.E."/>
            <person name="Garbe J."/>
        </authorList>
    </citation>
    <scope>NUCLEOTIDE SEQUENCE</scope>
    <source>
        <strain evidence="1">Duluth1</strain>
        <tissue evidence="1">Whole animal</tissue>
    </source>
</reference>
<comment type="caution">
    <text evidence="1">The sequence shown here is derived from an EMBL/GenBank/DDBJ whole genome shotgun (WGS) entry which is preliminary data.</text>
</comment>
<gene>
    <name evidence="1" type="ORF">DPMN_165441</name>
</gene>
<accession>A0A9D4F0A2</accession>
<evidence type="ECO:0000313" key="1">
    <source>
        <dbReference type="EMBL" id="KAH3787320.1"/>
    </source>
</evidence>
<dbReference type="EMBL" id="JAIWYP010000008">
    <property type="protein sequence ID" value="KAH3787320.1"/>
    <property type="molecule type" value="Genomic_DNA"/>
</dbReference>
<proteinExistence type="predicted"/>
<evidence type="ECO:0000313" key="2">
    <source>
        <dbReference type="Proteomes" id="UP000828390"/>
    </source>
</evidence>
<reference evidence="1" key="1">
    <citation type="journal article" date="2019" name="bioRxiv">
        <title>The Genome of the Zebra Mussel, Dreissena polymorpha: A Resource for Invasive Species Research.</title>
        <authorList>
            <person name="McCartney M.A."/>
            <person name="Auch B."/>
            <person name="Kono T."/>
            <person name="Mallez S."/>
            <person name="Zhang Y."/>
            <person name="Obille A."/>
            <person name="Becker A."/>
            <person name="Abrahante J.E."/>
            <person name="Garbe J."/>
            <person name="Badalamenti J.P."/>
            <person name="Herman A."/>
            <person name="Mangelson H."/>
            <person name="Liachko I."/>
            <person name="Sullivan S."/>
            <person name="Sone E.D."/>
            <person name="Koren S."/>
            <person name="Silverstein K.A.T."/>
            <person name="Beckman K.B."/>
            <person name="Gohl D.M."/>
        </authorList>
    </citation>
    <scope>NUCLEOTIDE SEQUENCE</scope>
    <source>
        <strain evidence="1">Duluth1</strain>
        <tissue evidence="1">Whole animal</tissue>
    </source>
</reference>
<organism evidence="1 2">
    <name type="scientific">Dreissena polymorpha</name>
    <name type="common">Zebra mussel</name>
    <name type="synonym">Mytilus polymorpha</name>
    <dbReference type="NCBI Taxonomy" id="45954"/>
    <lineage>
        <taxon>Eukaryota</taxon>
        <taxon>Metazoa</taxon>
        <taxon>Spiralia</taxon>
        <taxon>Lophotrochozoa</taxon>
        <taxon>Mollusca</taxon>
        <taxon>Bivalvia</taxon>
        <taxon>Autobranchia</taxon>
        <taxon>Heteroconchia</taxon>
        <taxon>Euheterodonta</taxon>
        <taxon>Imparidentia</taxon>
        <taxon>Neoheterodontei</taxon>
        <taxon>Myida</taxon>
        <taxon>Dreissenoidea</taxon>
        <taxon>Dreissenidae</taxon>
        <taxon>Dreissena</taxon>
    </lineage>
</organism>
<dbReference type="Proteomes" id="UP000828390">
    <property type="component" value="Unassembled WGS sequence"/>
</dbReference>
<dbReference type="AlphaFoldDB" id="A0A9D4F0A2"/>
<keyword evidence="2" id="KW-1185">Reference proteome</keyword>
<name>A0A9D4F0A2_DREPO</name>
<protein>
    <submittedName>
        <fullName evidence="1">Uncharacterized protein</fullName>
    </submittedName>
</protein>
<sequence length="117" mass="13886">MIPERNLMEACALGHEQQLSWRATLNEMMTESPRIILRLPEIRQALIAHPEPLRWYSGRKIEREMIRLIIMNRRAMGMDFETDVTLRAIRKRQGEIIYMYEVCLRMIMEGGRVTPDV</sequence>